<dbReference type="Pfam" id="PF00501">
    <property type="entry name" value="AMP-binding"/>
    <property type="match status" value="1"/>
</dbReference>
<gene>
    <name evidence="4" type="ORF">DP107_12570</name>
</gene>
<dbReference type="RefSeq" id="WP_144262510.1">
    <property type="nucleotide sequence ID" value="NZ_QMDX01000008.1"/>
</dbReference>
<comment type="caution">
    <text evidence="4">The sequence shown here is derived from an EMBL/GenBank/DDBJ whole genome shotgun (WGS) entry which is preliminary data.</text>
</comment>
<dbReference type="InParanoid" id="A0A554N7E4"/>
<keyword evidence="5" id="KW-1185">Reference proteome</keyword>
<dbReference type="GO" id="GO:0004467">
    <property type="term" value="F:long-chain fatty acid-CoA ligase activity"/>
    <property type="evidence" value="ECO:0007669"/>
    <property type="project" value="TreeGrafter"/>
</dbReference>
<dbReference type="AlphaFoldDB" id="A0A554N7E4"/>
<evidence type="ECO:0000313" key="4">
    <source>
        <dbReference type="EMBL" id="TSD13323.1"/>
    </source>
</evidence>
<sequence length="667" mass="74091">MSDSSNEPPWLQAERDYEDAVIGTDTIPRLFEESATRHADREAQWYKGGVYERSLADGVVPAAPPGQYAALTYEELRNIVQRLAAGLRDIGVGNGDRIGIFADTRMEWAQSDLAVLSAGGVVTTVYRESSPRQVSYLLDDPDADGVIVENEELLERVIEVETDLDLEFVVVMDELGTEAPTSRFDVLTLADVYERGDAAFDPDEWASWLDSRDPEDLASLIYTSGTTGQPKGVQLSHANFRANVNGVRKRFGPRPDKPDDVPTLDETARSLSFLPLAHVFERTAGNFVMFAAGGTVAYAESTDTVSEDIQLVEPTTATSVPRVYQRIFDRMRAQAAESDLRQSIFERAIEIGREHARTEDPGIGLRLKHTLADRLVFSQVKEQMGGNVDFFISGGGSLSKRLAELFEGMGLPILEGYGLTETAPVVSTNPPEDPRPGTLGPALANVDLDLDSSVITVEQAQKARPDSEIGELLVKGPNLFEGYWEKPEATADAFTDDGWFRTGDIIERTADGYLVYHDRLKQLLVLDTGKNVAPGPIEDGFATSDRVEQIMVMGDDEKFVSALVVPDFEAIRRWAESEGIDIPDTNEAICRDDRVHEYVQQEVDRVNEGFEKYERIKEFRMVPAEWTPENDLLTPSMKVKRRRVLERFSEAYDEIYGEQAARAAADD</sequence>
<dbReference type="PANTHER" id="PTHR43272:SF33">
    <property type="entry name" value="AMP-BINDING DOMAIN-CONTAINING PROTEIN-RELATED"/>
    <property type="match status" value="1"/>
</dbReference>
<dbReference type="CDD" id="cd05907">
    <property type="entry name" value="VL_LC_FACS_like"/>
    <property type="match status" value="1"/>
</dbReference>
<accession>A0A554N7E4</accession>
<keyword evidence="1" id="KW-0547">Nucleotide-binding</keyword>
<dbReference type="SUPFAM" id="SSF56801">
    <property type="entry name" value="Acetyl-CoA synthetase-like"/>
    <property type="match status" value="1"/>
</dbReference>
<evidence type="ECO:0000313" key="5">
    <source>
        <dbReference type="Proteomes" id="UP000319894"/>
    </source>
</evidence>
<dbReference type="PANTHER" id="PTHR43272">
    <property type="entry name" value="LONG-CHAIN-FATTY-ACID--COA LIGASE"/>
    <property type="match status" value="1"/>
</dbReference>
<protein>
    <submittedName>
        <fullName evidence="4">Long-chain fatty acid--CoA ligase</fullName>
    </submittedName>
</protein>
<reference evidence="4 5" key="1">
    <citation type="submission" date="2018-06" db="EMBL/GenBank/DDBJ databases">
        <title>Natronomonas sp. F16-60 a new haloarchaeon isolated from a solar saltern of Isla Cristina, Huelva, Spain.</title>
        <authorList>
            <person name="Duran-Viseras A."/>
            <person name="Sanchez-Porro C."/>
            <person name="Ventosa A."/>
        </authorList>
    </citation>
    <scope>NUCLEOTIDE SEQUENCE [LARGE SCALE GENOMIC DNA]</scope>
    <source>
        <strain evidence="4 5">F16-60</strain>
    </source>
</reference>
<evidence type="ECO:0000256" key="2">
    <source>
        <dbReference type="ARBA" id="ARBA00022840"/>
    </source>
</evidence>
<dbReference type="PROSITE" id="PS00455">
    <property type="entry name" value="AMP_BINDING"/>
    <property type="match status" value="1"/>
</dbReference>
<dbReference type="Proteomes" id="UP000319894">
    <property type="component" value="Unassembled WGS sequence"/>
</dbReference>
<dbReference type="GO" id="GO:0016020">
    <property type="term" value="C:membrane"/>
    <property type="evidence" value="ECO:0007669"/>
    <property type="project" value="TreeGrafter"/>
</dbReference>
<dbReference type="Gene3D" id="3.40.50.12780">
    <property type="entry name" value="N-terminal domain of ligase-like"/>
    <property type="match status" value="1"/>
</dbReference>
<evidence type="ECO:0000259" key="3">
    <source>
        <dbReference type="Pfam" id="PF00501"/>
    </source>
</evidence>
<evidence type="ECO:0000256" key="1">
    <source>
        <dbReference type="ARBA" id="ARBA00022741"/>
    </source>
</evidence>
<dbReference type="InterPro" id="IPR020845">
    <property type="entry name" value="AMP-binding_CS"/>
</dbReference>
<dbReference type="InterPro" id="IPR042099">
    <property type="entry name" value="ANL_N_sf"/>
</dbReference>
<name>A0A554N7E4_9EURY</name>
<keyword evidence="4" id="KW-0436">Ligase</keyword>
<organism evidence="4 5">
    <name type="scientific">Haloglomus irregulare</name>
    <dbReference type="NCBI Taxonomy" id="2234134"/>
    <lineage>
        <taxon>Archaea</taxon>
        <taxon>Methanobacteriati</taxon>
        <taxon>Methanobacteriota</taxon>
        <taxon>Stenosarchaea group</taxon>
        <taxon>Halobacteria</taxon>
        <taxon>Halobacteriales</taxon>
        <taxon>Natronomonadaceae</taxon>
        <taxon>Haloglomus</taxon>
    </lineage>
</organism>
<proteinExistence type="predicted"/>
<dbReference type="GO" id="GO:0005524">
    <property type="term" value="F:ATP binding"/>
    <property type="evidence" value="ECO:0007669"/>
    <property type="project" value="UniProtKB-KW"/>
</dbReference>
<keyword evidence="2" id="KW-0067">ATP-binding</keyword>
<dbReference type="InterPro" id="IPR000873">
    <property type="entry name" value="AMP-dep_synth/lig_dom"/>
</dbReference>
<dbReference type="Pfam" id="PF23562">
    <property type="entry name" value="AMP-binding_C_3"/>
    <property type="match status" value="1"/>
</dbReference>
<dbReference type="OrthoDB" id="70225at2157"/>
<feature type="domain" description="AMP-dependent synthetase/ligase" evidence="3">
    <location>
        <begin position="31"/>
        <end position="484"/>
    </location>
</feature>
<dbReference type="EMBL" id="QMDX01000008">
    <property type="protein sequence ID" value="TSD13323.1"/>
    <property type="molecule type" value="Genomic_DNA"/>
</dbReference>